<protein>
    <recommendedName>
        <fullName evidence="3">N-acetyltransferase domain-containing protein</fullName>
    </recommendedName>
</protein>
<evidence type="ECO:0008006" key="3">
    <source>
        <dbReference type="Google" id="ProtNLM"/>
    </source>
</evidence>
<dbReference type="InterPro" id="IPR016181">
    <property type="entry name" value="Acyl_CoA_acyltransferase"/>
</dbReference>
<dbReference type="RefSeq" id="XP_025599889.1">
    <property type="nucleotide sequence ID" value="XM_025741762.1"/>
</dbReference>
<evidence type="ECO:0000313" key="1">
    <source>
        <dbReference type="EMBL" id="PWN99610.1"/>
    </source>
</evidence>
<proteinExistence type="predicted"/>
<dbReference type="SUPFAM" id="SSF55729">
    <property type="entry name" value="Acyl-CoA N-acyltransferases (Nat)"/>
    <property type="match status" value="1"/>
</dbReference>
<evidence type="ECO:0000313" key="2">
    <source>
        <dbReference type="Proteomes" id="UP000245946"/>
    </source>
</evidence>
<sequence length="204" mass="21744">MADVKIRLALSSQEDAAFILAAFDSALPFLASIGSEAQWGSVPFSAKPDVVVSMTKDVQRSGDVSAQHQGGRLPLPAGWTRIFISLSASGTRTGALCLIAEPPSYVASLLPEGHQSLFMKFLITDRRTGVEAQGAGAALIARAMQEARDCGADSLYSDCWEGNGGRLVRFYEQQGFTAGAAFRVDGKHGPGLPWQGRVLCKQVR</sequence>
<organism evidence="1 2">
    <name type="scientific">Tilletiopsis washingtonensis</name>
    <dbReference type="NCBI Taxonomy" id="58919"/>
    <lineage>
        <taxon>Eukaryota</taxon>
        <taxon>Fungi</taxon>
        <taxon>Dikarya</taxon>
        <taxon>Basidiomycota</taxon>
        <taxon>Ustilaginomycotina</taxon>
        <taxon>Exobasidiomycetes</taxon>
        <taxon>Entylomatales</taxon>
        <taxon>Entylomatales incertae sedis</taxon>
        <taxon>Tilletiopsis</taxon>
    </lineage>
</organism>
<dbReference type="GeneID" id="37269306"/>
<dbReference type="OrthoDB" id="2821191at2759"/>
<dbReference type="Gene3D" id="3.40.630.30">
    <property type="match status" value="1"/>
</dbReference>
<dbReference type="AlphaFoldDB" id="A0A316ZD41"/>
<dbReference type="EMBL" id="KZ819287">
    <property type="protein sequence ID" value="PWN99610.1"/>
    <property type="molecule type" value="Genomic_DNA"/>
</dbReference>
<reference evidence="1 2" key="1">
    <citation type="journal article" date="2018" name="Mol. Biol. Evol.">
        <title>Broad Genomic Sampling Reveals a Smut Pathogenic Ancestry of the Fungal Clade Ustilaginomycotina.</title>
        <authorList>
            <person name="Kijpornyongpan T."/>
            <person name="Mondo S.J."/>
            <person name="Barry K."/>
            <person name="Sandor L."/>
            <person name="Lee J."/>
            <person name="Lipzen A."/>
            <person name="Pangilinan J."/>
            <person name="LaButti K."/>
            <person name="Hainaut M."/>
            <person name="Henrissat B."/>
            <person name="Grigoriev I.V."/>
            <person name="Spatafora J.W."/>
            <person name="Aime M.C."/>
        </authorList>
    </citation>
    <scope>NUCLEOTIDE SEQUENCE [LARGE SCALE GENOMIC DNA]</scope>
    <source>
        <strain evidence="1 2">MCA 4186</strain>
    </source>
</reference>
<name>A0A316ZD41_9BASI</name>
<keyword evidence="2" id="KW-1185">Reference proteome</keyword>
<gene>
    <name evidence="1" type="ORF">FA09DRAFT_328413</name>
</gene>
<dbReference type="Proteomes" id="UP000245946">
    <property type="component" value="Unassembled WGS sequence"/>
</dbReference>
<accession>A0A316ZD41</accession>